<feature type="binding site" evidence="4">
    <location>
        <begin position="165"/>
        <end position="173"/>
    </location>
    <ligand>
        <name>ATP</name>
        <dbReference type="ChEBI" id="CHEBI:30616"/>
    </ligand>
</feature>
<keyword evidence="3 4" id="KW-0067">ATP-binding</keyword>
<evidence type="ECO:0000256" key="2">
    <source>
        <dbReference type="ARBA" id="ARBA00022741"/>
    </source>
</evidence>
<accession>A0A4Q7ZHN9</accession>
<dbReference type="GO" id="GO:0009396">
    <property type="term" value="P:folic acid-containing compound biosynthetic process"/>
    <property type="evidence" value="ECO:0007669"/>
    <property type="project" value="TreeGrafter"/>
</dbReference>
<dbReference type="EMBL" id="SHKY01000001">
    <property type="protein sequence ID" value="RZU50352.1"/>
    <property type="molecule type" value="Genomic_DNA"/>
</dbReference>
<evidence type="ECO:0000313" key="8">
    <source>
        <dbReference type="Proteomes" id="UP000292564"/>
    </source>
</evidence>
<dbReference type="Proteomes" id="UP000292564">
    <property type="component" value="Unassembled WGS sequence"/>
</dbReference>
<dbReference type="SUPFAM" id="SSF100950">
    <property type="entry name" value="NagB/RpiA/CoA transferase-like"/>
    <property type="match status" value="1"/>
</dbReference>
<dbReference type="Pfam" id="PF01812">
    <property type="entry name" value="5-FTHF_cyc-lig"/>
    <property type="match status" value="1"/>
</dbReference>
<keyword evidence="5" id="KW-0479">Metal-binding</keyword>
<evidence type="ECO:0000256" key="1">
    <source>
        <dbReference type="ARBA" id="ARBA00010638"/>
    </source>
</evidence>
<dbReference type="EC" id="6.3.3.2" evidence="5"/>
<dbReference type="InterPro" id="IPR037171">
    <property type="entry name" value="NagB/RpiA_transferase-like"/>
</dbReference>
<organism evidence="7 8">
    <name type="scientific">Krasilnikovia cinnamomea</name>
    <dbReference type="NCBI Taxonomy" id="349313"/>
    <lineage>
        <taxon>Bacteria</taxon>
        <taxon>Bacillati</taxon>
        <taxon>Actinomycetota</taxon>
        <taxon>Actinomycetes</taxon>
        <taxon>Micromonosporales</taxon>
        <taxon>Micromonosporaceae</taxon>
        <taxon>Krasilnikovia</taxon>
    </lineage>
</organism>
<dbReference type="NCBIfam" id="TIGR02727">
    <property type="entry name" value="MTHFS_bact"/>
    <property type="match status" value="1"/>
</dbReference>
<dbReference type="OrthoDB" id="3242798at2"/>
<comment type="caution">
    <text evidence="7">The sequence shown here is derived from an EMBL/GenBank/DDBJ whole genome shotgun (WGS) entry which is preliminary data.</text>
</comment>
<dbReference type="PANTHER" id="PTHR23407">
    <property type="entry name" value="ATPASE INHIBITOR/5-FORMYLTETRAHYDROFOLATE CYCLO-LIGASE"/>
    <property type="match status" value="1"/>
</dbReference>
<feature type="binding site" evidence="4">
    <location>
        <position position="79"/>
    </location>
    <ligand>
        <name>substrate</name>
    </ligand>
</feature>
<evidence type="ECO:0000256" key="3">
    <source>
        <dbReference type="ARBA" id="ARBA00022840"/>
    </source>
</evidence>
<keyword evidence="8" id="KW-1185">Reference proteome</keyword>
<evidence type="ECO:0000256" key="6">
    <source>
        <dbReference type="SAM" id="MobiDB-lite"/>
    </source>
</evidence>
<dbReference type="GO" id="GO:0005524">
    <property type="term" value="F:ATP binding"/>
    <property type="evidence" value="ECO:0007669"/>
    <property type="project" value="UniProtKB-KW"/>
</dbReference>
<keyword evidence="2 4" id="KW-0547">Nucleotide-binding</keyword>
<name>A0A4Q7ZHN9_9ACTN</name>
<keyword evidence="5" id="KW-0460">Magnesium</keyword>
<dbReference type="RefSeq" id="WP_130509302.1">
    <property type="nucleotide sequence ID" value="NZ_SHKY01000001.1"/>
</dbReference>
<reference evidence="7 8" key="1">
    <citation type="submission" date="2019-02" db="EMBL/GenBank/DDBJ databases">
        <title>Sequencing the genomes of 1000 actinobacteria strains.</title>
        <authorList>
            <person name="Klenk H.-P."/>
        </authorList>
    </citation>
    <scope>NUCLEOTIDE SEQUENCE [LARGE SCALE GENOMIC DNA]</scope>
    <source>
        <strain evidence="7 8">DSM 45162</strain>
    </source>
</reference>
<dbReference type="GO" id="GO:0030272">
    <property type="term" value="F:5-formyltetrahydrofolate cyclo-ligase activity"/>
    <property type="evidence" value="ECO:0007669"/>
    <property type="project" value="UniProtKB-EC"/>
</dbReference>
<protein>
    <recommendedName>
        <fullName evidence="5">5-formyltetrahydrofolate cyclo-ligase</fullName>
        <ecNumber evidence="5">6.3.3.2</ecNumber>
    </recommendedName>
</protein>
<dbReference type="GO" id="GO:0035999">
    <property type="term" value="P:tetrahydrofolate interconversion"/>
    <property type="evidence" value="ECO:0007669"/>
    <property type="project" value="TreeGrafter"/>
</dbReference>
<keyword evidence="7" id="KW-0436">Ligase</keyword>
<feature type="binding site" evidence="4">
    <location>
        <position position="84"/>
    </location>
    <ligand>
        <name>substrate</name>
    </ligand>
</feature>
<evidence type="ECO:0000313" key="7">
    <source>
        <dbReference type="EMBL" id="RZU50352.1"/>
    </source>
</evidence>
<feature type="binding site" evidence="4">
    <location>
        <begin position="15"/>
        <end position="19"/>
    </location>
    <ligand>
        <name>ATP</name>
        <dbReference type="ChEBI" id="CHEBI:30616"/>
    </ligand>
</feature>
<feature type="region of interest" description="Disordered" evidence="6">
    <location>
        <begin position="121"/>
        <end position="140"/>
    </location>
</feature>
<dbReference type="GO" id="GO:0046872">
    <property type="term" value="F:metal ion binding"/>
    <property type="evidence" value="ECO:0007669"/>
    <property type="project" value="UniProtKB-KW"/>
</dbReference>
<gene>
    <name evidence="7" type="ORF">EV385_2124</name>
</gene>
<dbReference type="PANTHER" id="PTHR23407:SF1">
    <property type="entry name" value="5-FORMYLTETRAHYDROFOLATE CYCLO-LIGASE"/>
    <property type="match status" value="1"/>
</dbReference>
<comment type="catalytic activity">
    <reaction evidence="5">
        <text>(6S)-5-formyl-5,6,7,8-tetrahydrofolate + ATP = (6R)-5,10-methenyltetrahydrofolate + ADP + phosphate</text>
        <dbReference type="Rhea" id="RHEA:10488"/>
        <dbReference type="ChEBI" id="CHEBI:30616"/>
        <dbReference type="ChEBI" id="CHEBI:43474"/>
        <dbReference type="ChEBI" id="CHEBI:57455"/>
        <dbReference type="ChEBI" id="CHEBI:57457"/>
        <dbReference type="ChEBI" id="CHEBI:456216"/>
        <dbReference type="EC" id="6.3.3.2"/>
    </reaction>
</comment>
<dbReference type="PIRSF" id="PIRSF006806">
    <property type="entry name" value="FTHF_cligase"/>
    <property type="match status" value="1"/>
</dbReference>
<comment type="cofactor">
    <cofactor evidence="5">
        <name>Mg(2+)</name>
        <dbReference type="ChEBI" id="CHEBI:18420"/>
    </cofactor>
</comment>
<sequence>MPDFALGAERSRSQKLALRRKLLQARGSLTTEARERAAAALQAELLSLVRRLPVPGRPPVDAEPASARRRPPVTISAYVPIGAEPGGPDLPEALARALQPDAELLLPVLLEDGDLDWARYTGPDSLRPGPRGLREPTGPRQGVTAITAADLVVVPALAVDRAGRRLGRGGGSYDRALARVTPATLTVALLHDGELMAEVPAEAHDRRVRAAISPGRGLTLMAGEEWTK</sequence>
<dbReference type="InterPro" id="IPR024185">
    <property type="entry name" value="FTHF_cligase-like_sf"/>
</dbReference>
<dbReference type="Gene3D" id="3.40.50.10420">
    <property type="entry name" value="NagB/RpiA/CoA transferase-like"/>
    <property type="match status" value="1"/>
</dbReference>
<evidence type="ECO:0000256" key="5">
    <source>
        <dbReference type="RuleBase" id="RU361279"/>
    </source>
</evidence>
<evidence type="ECO:0000256" key="4">
    <source>
        <dbReference type="PIRSR" id="PIRSR006806-1"/>
    </source>
</evidence>
<comment type="similarity">
    <text evidence="1 5">Belongs to the 5-formyltetrahydrofolate cyclo-ligase family.</text>
</comment>
<proteinExistence type="inferred from homology"/>
<dbReference type="AlphaFoldDB" id="A0A4Q7ZHN9"/>
<dbReference type="InterPro" id="IPR002698">
    <property type="entry name" value="FTHF_cligase"/>
</dbReference>